<dbReference type="EMBL" id="MBFS01000067">
    <property type="protein sequence ID" value="PVV04894.1"/>
    <property type="molecule type" value="Genomic_DNA"/>
</dbReference>
<comment type="caution">
    <text evidence="3">The sequence shown here is derived from an EMBL/GenBank/DDBJ whole genome shotgun (WGS) entry which is preliminary data.</text>
</comment>
<gene>
    <name evidence="3" type="ORF">BB560_000598</name>
</gene>
<accession>A0A2T9ZJX4</accession>
<feature type="signal peptide" evidence="2">
    <location>
        <begin position="1"/>
        <end position="19"/>
    </location>
</feature>
<name>A0A2T9ZJX4_9FUNG</name>
<organism evidence="3 4">
    <name type="scientific">Smittium megazygosporum</name>
    <dbReference type="NCBI Taxonomy" id="133381"/>
    <lineage>
        <taxon>Eukaryota</taxon>
        <taxon>Fungi</taxon>
        <taxon>Fungi incertae sedis</taxon>
        <taxon>Zoopagomycota</taxon>
        <taxon>Kickxellomycotina</taxon>
        <taxon>Harpellomycetes</taxon>
        <taxon>Harpellales</taxon>
        <taxon>Legeriomycetaceae</taxon>
        <taxon>Smittium</taxon>
    </lineage>
</organism>
<proteinExistence type="predicted"/>
<sequence length="172" mass="19549">MKFLLEIFAVCAFPYGILGEYPVKIISPSAKKSFVENNNEKIVWKYDKDNTALPEKINIFLKNSNTSAHDEIMDISSWVTLSDNEYEWTVPNNTRGVYKVLIKGVDPRKKSYIYQILGESEKFEIRSSDPPELKKEKSADPDRRNLNPDTAVKKTNSSGRKDLEYTSASGGC</sequence>
<feature type="chain" id="PRO_5015674891" evidence="2">
    <location>
        <begin position="20"/>
        <end position="172"/>
    </location>
</feature>
<reference evidence="3 4" key="1">
    <citation type="journal article" date="2018" name="MBio">
        <title>Comparative Genomics Reveals the Core Gene Toolbox for the Fungus-Insect Symbiosis.</title>
        <authorList>
            <person name="Wang Y."/>
            <person name="Stata M."/>
            <person name="Wang W."/>
            <person name="Stajich J.E."/>
            <person name="White M.M."/>
            <person name="Moncalvo J.M."/>
        </authorList>
    </citation>
    <scope>NUCLEOTIDE SEQUENCE [LARGE SCALE GENOMIC DNA]</scope>
    <source>
        <strain evidence="3 4">SC-DP-2</strain>
    </source>
</reference>
<protein>
    <submittedName>
        <fullName evidence="3">Uncharacterized protein</fullName>
    </submittedName>
</protein>
<evidence type="ECO:0000313" key="4">
    <source>
        <dbReference type="Proteomes" id="UP000245609"/>
    </source>
</evidence>
<evidence type="ECO:0000256" key="1">
    <source>
        <dbReference type="SAM" id="MobiDB-lite"/>
    </source>
</evidence>
<evidence type="ECO:0000256" key="2">
    <source>
        <dbReference type="SAM" id="SignalP"/>
    </source>
</evidence>
<keyword evidence="2" id="KW-0732">Signal</keyword>
<dbReference type="OrthoDB" id="10064757at2759"/>
<keyword evidence="4" id="KW-1185">Reference proteome</keyword>
<evidence type="ECO:0000313" key="3">
    <source>
        <dbReference type="EMBL" id="PVV04894.1"/>
    </source>
</evidence>
<feature type="compositionally biased region" description="Basic and acidic residues" evidence="1">
    <location>
        <begin position="126"/>
        <end position="146"/>
    </location>
</feature>
<dbReference type="Proteomes" id="UP000245609">
    <property type="component" value="Unassembled WGS sequence"/>
</dbReference>
<dbReference type="AlphaFoldDB" id="A0A2T9ZJX4"/>
<feature type="region of interest" description="Disordered" evidence="1">
    <location>
        <begin position="126"/>
        <end position="172"/>
    </location>
</feature>